<evidence type="ECO:0000313" key="11">
    <source>
        <dbReference type="EMBL" id="GAA0628709.1"/>
    </source>
</evidence>
<feature type="transmembrane region" description="Helical" evidence="10">
    <location>
        <begin position="315"/>
        <end position="333"/>
    </location>
</feature>
<evidence type="ECO:0000256" key="5">
    <source>
        <dbReference type="ARBA" id="ARBA00022970"/>
    </source>
</evidence>
<comment type="similarity">
    <text evidence="8">Belongs to the binding-protein-dependent transport system permease family. LivHM subfamily.</text>
</comment>
<feature type="transmembrane region" description="Helical" evidence="10">
    <location>
        <begin position="193"/>
        <end position="212"/>
    </location>
</feature>
<dbReference type="PANTHER" id="PTHR11795">
    <property type="entry name" value="BRANCHED-CHAIN AMINO ACID TRANSPORT SYSTEM PERMEASE PROTEIN LIVH"/>
    <property type="match status" value="1"/>
</dbReference>
<dbReference type="InterPro" id="IPR001851">
    <property type="entry name" value="ABC_transp_permease"/>
</dbReference>
<dbReference type="Pfam" id="PF02653">
    <property type="entry name" value="BPD_transp_2"/>
    <property type="match status" value="2"/>
</dbReference>
<feature type="compositionally biased region" description="Basic and acidic residues" evidence="9">
    <location>
        <begin position="647"/>
        <end position="662"/>
    </location>
</feature>
<evidence type="ECO:0000256" key="1">
    <source>
        <dbReference type="ARBA" id="ARBA00004651"/>
    </source>
</evidence>
<evidence type="ECO:0000256" key="2">
    <source>
        <dbReference type="ARBA" id="ARBA00022448"/>
    </source>
</evidence>
<dbReference type="CDD" id="cd06581">
    <property type="entry name" value="TM_PBP1_LivM_like"/>
    <property type="match status" value="1"/>
</dbReference>
<keyword evidence="12" id="KW-1185">Reference proteome</keyword>
<dbReference type="InterPro" id="IPR052157">
    <property type="entry name" value="BCAA_transport_permease"/>
</dbReference>
<keyword evidence="6 10" id="KW-1133">Transmembrane helix</keyword>
<feature type="transmembrane region" description="Helical" evidence="10">
    <location>
        <begin position="274"/>
        <end position="294"/>
    </location>
</feature>
<dbReference type="EMBL" id="BAAAHE010000034">
    <property type="protein sequence ID" value="GAA0628709.1"/>
    <property type="molecule type" value="Genomic_DNA"/>
</dbReference>
<evidence type="ECO:0000256" key="10">
    <source>
        <dbReference type="SAM" id="Phobius"/>
    </source>
</evidence>
<evidence type="ECO:0008006" key="13">
    <source>
        <dbReference type="Google" id="ProtNLM"/>
    </source>
</evidence>
<name>A0ABN1H4F0_9ACTN</name>
<comment type="subcellular location">
    <subcellularLocation>
        <location evidence="1">Cell membrane</location>
        <topology evidence="1">Multi-pass membrane protein</topology>
    </subcellularLocation>
</comment>
<evidence type="ECO:0000256" key="7">
    <source>
        <dbReference type="ARBA" id="ARBA00023136"/>
    </source>
</evidence>
<feature type="transmembrane region" description="Helical" evidence="10">
    <location>
        <begin position="510"/>
        <end position="532"/>
    </location>
</feature>
<feature type="transmembrane region" description="Helical" evidence="10">
    <location>
        <begin position="144"/>
        <end position="161"/>
    </location>
</feature>
<keyword evidence="3" id="KW-1003">Cell membrane</keyword>
<keyword evidence="2" id="KW-0813">Transport</keyword>
<evidence type="ECO:0000256" key="8">
    <source>
        <dbReference type="ARBA" id="ARBA00037998"/>
    </source>
</evidence>
<keyword evidence="7 10" id="KW-0472">Membrane</keyword>
<evidence type="ECO:0000256" key="3">
    <source>
        <dbReference type="ARBA" id="ARBA00022475"/>
    </source>
</evidence>
<evidence type="ECO:0000313" key="12">
    <source>
        <dbReference type="Proteomes" id="UP001500957"/>
    </source>
</evidence>
<accession>A0ABN1H4F0</accession>
<dbReference type="CDD" id="cd06582">
    <property type="entry name" value="TM_PBP1_LivH_like"/>
    <property type="match status" value="1"/>
</dbReference>
<feature type="transmembrane region" description="Helical" evidence="10">
    <location>
        <begin position="92"/>
        <end position="114"/>
    </location>
</feature>
<feature type="transmembrane region" description="Helical" evidence="10">
    <location>
        <begin position="63"/>
        <end position="80"/>
    </location>
</feature>
<feature type="transmembrane region" description="Helical" evidence="10">
    <location>
        <begin position="582"/>
        <end position="604"/>
    </location>
</feature>
<feature type="transmembrane region" description="Helical" evidence="10">
    <location>
        <begin position="6"/>
        <end position="27"/>
    </location>
</feature>
<keyword evidence="5" id="KW-0029">Amino-acid transport</keyword>
<dbReference type="Proteomes" id="UP001500957">
    <property type="component" value="Unassembled WGS sequence"/>
</dbReference>
<reference evidence="11 12" key="1">
    <citation type="journal article" date="2019" name="Int. J. Syst. Evol. Microbiol.">
        <title>The Global Catalogue of Microorganisms (GCM) 10K type strain sequencing project: providing services to taxonomists for standard genome sequencing and annotation.</title>
        <authorList>
            <consortium name="The Broad Institute Genomics Platform"/>
            <consortium name="The Broad Institute Genome Sequencing Center for Infectious Disease"/>
            <person name="Wu L."/>
            <person name="Ma J."/>
        </authorList>
    </citation>
    <scope>NUCLEOTIDE SEQUENCE [LARGE SCALE GENOMIC DNA]</scope>
    <source>
        <strain evidence="11 12">JCM 10671</strain>
    </source>
</reference>
<dbReference type="PANTHER" id="PTHR11795:SF451">
    <property type="entry name" value="ABC TRANSPORTER PERMEASE PROTEIN"/>
    <property type="match status" value="1"/>
</dbReference>
<sequence length="673" mass="70886">MNEYLPYLIFGLTAGSIYGISAMGLVLTYKTSGVFNFAHGAVSAVSAYVFYECCQVRGLPWPIAGFIAVFVFGPLAGLILERMAVQLAKVTVANRIVATVGLLVCILALAGIYYGPNSTFVFESFLPSEAAFTISGVAVSWDNVVNLAFGIALAVALWLFFTFSRLGLQMRAVADDPDLLDVAGVAPAQVRRLAWVIGSMLAALSGVLFASAQGQLDINLLSLLVVQAFGAAAIARFTSLPMAFVGGIIVGLAQKIVAKLIVGHDQLQGIDLNVPFIVLFIFLLVASKNSLVEAGRTIKAQAPRPSLFPPQVRTVGYAALAVFALFVPHFGFVGSHLTAWSQAVAAMVLFLSLGLLVRTSGQISLCHIAFAAIGASTFAHTQSDGLPWVVSVLLAGIAVVPLAALIAIPAIRLSGLFLGLATLGFGIFIAQYAYPKSYMLGGGVIQTPRPQFWGMEDDKRYYYLLLAVTVLAIALVVSIERSRFGRLLRGLGDSPTALVTVGVSINVTRALVFCVAGFLAGISGATTASLFRSSSIDTYNYVQSLLLLAVLAISGRRTVPSAVVASLLLYVVPNYLDNATAGYWLQFGFGFFAIVAACASSGGVGRWIDRLTAISGAAPDAGSGVPAPGEPTSRLAARTGDVSRVSVRRDRVRRGDSERERVLAGAGADEGRH</sequence>
<feature type="region of interest" description="Disordered" evidence="9">
    <location>
        <begin position="620"/>
        <end position="673"/>
    </location>
</feature>
<feature type="transmembrane region" description="Helical" evidence="10">
    <location>
        <begin position="415"/>
        <end position="434"/>
    </location>
</feature>
<protein>
    <recommendedName>
        <fullName evidence="13">ABC transporter permease</fullName>
    </recommendedName>
</protein>
<feature type="transmembrane region" description="Helical" evidence="10">
    <location>
        <begin position="388"/>
        <end position="408"/>
    </location>
</feature>
<dbReference type="RefSeq" id="WP_344607193.1">
    <property type="nucleotide sequence ID" value="NZ_BAAAHE010000034.1"/>
</dbReference>
<comment type="caution">
    <text evidence="11">The sequence shown here is derived from an EMBL/GenBank/DDBJ whole genome shotgun (WGS) entry which is preliminary data.</text>
</comment>
<dbReference type="InterPro" id="IPR043428">
    <property type="entry name" value="LivM-like"/>
</dbReference>
<organism evidence="11 12">
    <name type="scientific">Sporichthya brevicatena</name>
    <dbReference type="NCBI Taxonomy" id="171442"/>
    <lineage>
        <taxon>Bacteria</taxon>
        <taxon>Bacillati</taxon>
        <taxon>Actinomycetota</taxon>
        <taxon>Actinomycetes</taxon>
        <taxon>Sporichthyales</taxon>
        <taxon>Sporichthyaceae</taxon>
        <taxon>Sporichthya</taxon>
    </lineage>
</organism>
<keyword evidence="4 10" id="KW-0812">Transmembrane</keyword>
<evidence type="ECO:0000256" key="9">
    <source>
        <dbReference type="SAM" id="MobiDB-lite"/>
    </source>
</evidence>
<feature type="transmembrane region" description="Helical" evidence="10">
    <location>
        <begin position="461"/>
        <end position="479"/>
    </location>
</feature>
<evidence type="ECO:0000256" key="4">
    <source>
        <dbReference type="ARBA" id="ARBA00022692"/>
    </source>
</evidence>
<proteinExistence type="inferred from homology"/>
<evidence type="ECO:0000256" key="6">
    <source>
        <dbReference type="ARBA" id="ARBA00022989"/>
    </source>
</evidence>
<gene>
    <name evidence="11" type="ORF">GCM10009547_35440</name>
</gene>